<evidence type="ECO:0008006" key="5">
    <source>
        <dbReference type="Google" id="ProtNLM"/>
    </source>
</evidence>
<comment type="caution">
    <text evidence="3">The sequence shown here is derived from an EMBL/GenBank/DDBJ whole genome shotgun (WGS) entry which is preliminary data.</text>
</comment>
<gene>
    <name evidence="3" type="ORF">HID58_021515</name>
</gene>
<reference evidence="3 4" key="1">
    <citation type="submission" date="2021-05" db="EMBL/GenBank/DDBJ databases">
        <title>Genome Assembly of Synthetic Allotetraploid Brassica napus Reveals Homoeologous Exchanges between Subgenomes.</title>
        <authorList>
            <person name="Davis J.T."/>
        </authorList>
    </citation>
    <scope>NUCLEOTIDE SEQUENCE [LARGE SCALE GENOMIC DNA]</scope>
    <source>
        <strain evidence="4">cv. Da-Ae</strain>
        <tissue evidence="3">Seedling</tissue>
    </source>
</reference>
<evidence type="ECO:0000256" key="2">
    <source>
        <dbReference type="PROSITE-ProRule" id="PRU00708"/>
    </source>
</evidence>
<proteinExistence type="predicted"/>
<dbReference type="PANTHER" id="PTHR47926">
    <property type="entry name" value="PENTATRICOPEPTIDE REPEAT-CONTAINING PROTEIN"/>
    <property type="match status" value="1"/>
</dbReference>
<organism evidence="3 4">
    <name type="scientific">Brassica napus</name>
    <name type="common">Rape</name>
    <dbReference type="NCBI Taxonomy" id="3708"/>
    <lineage>
        <taxon>Eukaryota</taxon>
        <taxon>Viridiplantae</taxon>
        <taxon>Streptophyta</taxon>
        <taxon>Embryophyta</taxon>
        <taxon>Tracheophyta</taxon>
        <taxon>Spermatophyta</taxon>
        <taxon>Magnoliopsida</taxon>
        <taxon>eudicotyledons</taxon>
        <taxon>Gunneridae</taxon>
        <taxon>Pentapetalae</taxon>
        <taxon>rosids</taxon>
        <taxon>malvids</taxon>
        <taxon>Brassicales</taxon>
        <taxon>Brassicaceae</taxon>
        <taxon>Brassiceae</taxon>
        <taxon>Brassica</taxon>
    </lineage>
</organism>
<dbReference type="PROSITE" id="PS51375">
    <property type="entry name" value="PPR"/>
    <property type="match status" value="2"/>
</dbReference>
<evidence type="ECO:0000313" key="4">
    <source>
        <dbReference type="Proteomes" id="UP000824890"/>
    </source>
</evidence>
<dbReference type="EMBL" id="JAGKQM010000006">
    <property type="protein sequence ID" value="KAH0921497.1"/>
    <property type="molecule type" value="Genomic_DNA"/>
</dbReference>
<dbReference type="PANTHER" id="PTHR47926:SF436">
    <property type="entry name" value="PENTATRICOPEPTIDE REPEAT-CONTAINING PROTEIN ELI1, CHLOROPLASTIC-LIKE ISOFORM X2"/>
    <property type="match status" value="1"/>
</dbReference>
<feature type="repeat" description="PPR" evidence="2">
    <location>
        <begin position="106"/>
        <end position="140"/>
    </location>
</feature>
<dbReference type="NCBIfam" id="TIGR00756">
    <property type="entry name" value="PPR"/>
    <property type="match status" value="2"/>
</dbReference>
<dbReference type="Pfam" id="PF01535">
    <property type="entry name" value="PPR"/>
    <property type="match status" value="1"/>
</dbReference>
<keyword evidence="1" id="KW-0677">Repeat</keyword>
<dbReference type="InterPro" id="IPR002885">
    <property type="entry name" value="PPR_rpt"/>
</dbReference>
<evidence type="ECO:0000313" key="3">
    <source>
        <dbReference type="EMBL" id="KAH0921497.1"/>
    </source>
</evidence>
<dbReference type="Pfam" id="PF13041">
    <property type="entry name" value="PPR_2"/>
    <property type="match status" value="1"/>
</dbReference>
<dbReference type="InterPro" id="IPR011990">
    <property type="entry name" value="TPR-like_helical_dom_sf"/>
</dbReference>
<feature type="repeat" description="PPR" evidence="2">
    <location>
        <begin position="179"/>
        <end position="213"/>
    </location>
</feature>
<dbReference type="Gene3D" id="1.25.40.10">
    <property type="entry name" value="Tetratricopeptide repeat domain"/>
    <property type="match status" value="2"/>
</dbReference>
<dbReference type="InterPro" id="IPR046960">
    <property type="entry name" value="PPR_At4g14850-like_plant"/>
</dbReference>
<keyword evidence="4" id="KW-1185">Reference proteome</keyword>
<accession>A0ABQ8CWL9</accession>
<evidence type="ECO:0000256" key="1">
    <source>
        <dbReference type="ARBA" id="ARBA00022737"/>
    </source>
</evidence>
<protein>
    <recommendedName>
        <fullName evidence="5">Pentatricopeptide repeat-containing protein</fullName>
    </recommendedName>
</protein>
<dbReference type="Proteomes" id="UP000824890">
    <property type="component" value="Unassembled WGS sequence"/>
</dbReference>
<name>A0ABQ8CWL9_BRANA</name>
<sequence length="344" mass="39456">MSREITSSLAAISSQALTLTQLNQFHGQFVISNSLHRQSYWASRLIASCTRRRAPSHYARLVLRSVAFPNVVWMMDMYGKYESVGSARKVFDEFTQRKVSYWNVMVSGYWEAMLSGYAHDGFTEEALRLFNDMLRLGVRPNETTWVTVISAGRCLIWHAKCKDILSARRTFNELGAQRNLVTWNAMISGHTRMGDLSSAMQLFDAMPERSVVSWNSMIAGDWIVDYTAKNQIKLSISGYRSLIFMHASRSGLLGSENIQINKKSIGGFTGHLDLSRLYVFYRSLWSFYMGLHNDFNSEDVTNQLCLAWRCVYWLIQATAYSRVYPSLVLEMLAKYIDILSARRI</sequence>